<feature type="transmembrane region" description="Helical" evidence="7">
    <location>
        <begin position="265"/>
        <end position="285"/>
    </location>
</feature>
<evidence type="ECO:0000256" key="5">
    <source>
        <dbReference type="ARBA" id="ARBA00022989"/>
    </source>
</evidence>
<feature type="transmembrane region" description="Helical" evidence="7">
    <location>
        <begin position="52"/>
        <end position="72"/>
    </location>
</feature>
<organism evidence="8 9">
    <name type="scientific">Alkalicoccus daliensis</name>
    <dbReference type="NCBI Taxonomy" id="745820"/>
    <lineage>
        <taxon>Bacteria</taxon>
        <taxon>Bacillati</taxon>
        <taxon>Bacillota</taxon>
        <taxon>Bacilli</taxon>
        <taxon>Bacillales</taxon>
        <taxon>Bacillaceae</taxon>
        <taxon>Alkalicoccus</taxon>
    </lineage>
</organism>
<sequence>MEVLQSFFAIMVKLTVLFVGISFVLHLFQVFIPYEKMEKWLRQSNPVTGGVVALTFAFFTPFCSCSTIPVIVNLLKNNVRFGTVMVFLFASPVLDPTILTIMGVIMGWETAVMYTILTSLIALTIGLVLEAFGFEKSLKPVVMREPNRKKTSFSPKRAWLETWKTMKTVYPYLLIGAAVGAVIHGVVPAEFISTYFGGDAWWLIPVAAVAGIPLYIRLSSMIPISQVLIVNGMALGPVMAMMISSAGASLPELVLLKSIFKRELIAVFVVSVVAMSTISGFLFYWTQWL</sequence>
<dbReference type="InterPro" id="IPR053166">
    <property type="entry name" value="UPF0718_permease"/>
</dbReference>
<evidence type="ECO:0000256" key="2">
    <source>
        <dbReference type="ARBA" id="ARBA00006386"/>
    </source>
</evidence>
<dbReference type="STRING" id="745820.SAMN04488053_10927"/>
<feature type="transmembrane region" description="Helical" evidence="7">
    <location>
        <begin position="169"/>
        <end position="187"/>
    </location>
</feature>
<feature type="transmembrane region" description="Helical" evidence="7">
    <location>
        <begin position="199"/>
        <end position="216"/>
    </location>
</feature>
<name>A0A1H0HT40_9BACI</name>
<evidence type="ECO:0000256" key="1">
    <source>
        <dbReference type="ARBA" id="ARBA00004651"/>
    </source>
</evidence>
<reference evidence="9" key="1">
    <citation type="submission" date="2016-10" db="EMBL/GenBank/DDBJ databases">
        <authorList>
            <person name="Varghese N."/>
            <person name="Submissions S."/>
        </authorList>
    </citation>
    <scope>NUCLEOTIDE SEQUENCE [LARGE SCALE GENOMIC DNA]</scope>
    <source>
        <strain evidence="9">CGMCC 1.10369</strain>
    </source>
</reference>
<dbReference type="Proteomes" id="UP000198778">
    <property type="component" value="Unassembled WGS sequence"/>
</dbReference>
<keyword evidence="4 7" id="KW-0812">Transmembrane</keyword>
<evidence type="ECO:0000256" key="6">
    <source>
        <dbReference type="ARBA" id="ARBA00023136"/>
    </source>
</evidence>
<gene>
    <name evidence="8" type="ORF">SAMN04488053_10927</name>
</gene>
<dbReference type="GO" id="GO:0005886">
    <property type="term" value="C:plasma membrane"/>
    <property type="evidence" value="ECO:0007669"/>
    <property type="project" value="UniProtKB-SubCell"/>
</dbReference>
<feature type="transmembrane region" description="Helical" evidence="7">
    <location>
        <begin position="111"/>
        <end position="134"/>
    </location>
</feature>
<feature type="transmembrane region" description="Helical" evidence="7">
    <location>
        <begin position="228"/>
        <end position="250"/>
    </location>
</feature>
<dbReference type="Pfam" id="PF03773">
    <property type="entry name" value="ArsP_1"/>
    <property type="match status" value="1"/>
</dbReference>
<comment type="similarity">
    <text evidence="2">Belongs to the UPF0718 family.</text>
</comment>
<evidence type="ECO:0000256" key="4">
    <source>
        <dbReference type="ARBA" id="ARBA00022692"/>
    </source>
</evidence>
<dbReference type="PANTHER" id="PTHR42775">
    <property type="entry name" value="PERMEASE RV2963-RELATED"/>
    <property type="match status" value="1"/>
</dbReference>
<dbReference type="AlphaFoldDB" id="A0A1H0HT40"/>
<evidence type="ECO:0000256" key="7">
    <source>
        <dbReference type="SAM" id="Phobius"/>
    </source>
</evidence>
<keyword evidence="3" id="KW-1003">Cell membrane</keyword>
<keyword evidence="5 7" id="KW-1133">Transmembrane helix</keyword>
<feature type="transmembrane region" description="Helical" evidence="7">
    <location>
        <begin position="84"/>
        <end position="105"/>
    </location>
</feature>
<accession>A0A1H0HT40</accession>
<evidence type="ECO:0000313" key="9">
    <source>
        <dbReference type="Proteomes" id="UP000198778"/>
    </source>
</evidence>
<evidence type="ECO:0008006" key="10">
    <source>
        <dbReference type="Google" id="ProtNLM"/>
    </source>
</evidence>
<feature type="transmembrane region" description="Helical" evidence="7">
    <location>
        <begin position="7"/>
        <end position="32"/>
    </location>
</feature>
<dbReference type="InterPro" id="IPR005524">
    <property type="entry name" value="DUF318"/>
</dbReference>
<dbReference type="PANTHER" id="PTHR42775:SF2">
    <property type="entry name" value="PERMEASE"/>
    <property type="match status" value="1"/>
</dbReference>
<protein>
    <recommendedName>
        <fullName evidence="10">Permease</fullName>
    </recommendedName>
</protein>
<keyword evidence="9" id="KW-1185">Reference proteome</keyword>
<comment type="subcellular location">
    <subcellularLocation>
        <location evidence="1">Cell membrane</location>
        <topology evidence="1">Multi-pass membrane protein</topology>
    </subcellularLocation>
</comment>
<evidence type="ECO:0000313" key="8">
    <source>
        <dbReference type="EMBL" id="SDO22254.1"/>
    </source>
</evidence>
<proteinExistence type="inferred from homology"/>
<dbReference type="EMBL" id="FNIL01000009">
    <property type="protein sequence ID" value="SDO22254.1"/>
    <property type="molecule type" value="Genomic_DNA"/>
</dbReference>
<evidence type="ECO:0000256" key="3">
    <source>
        <dbReference type="ARBA" id="ARBA00022475"/>
    </source>
</evidence>
<keyword evidence="6 7" id="KW-0472">Membrane</keyword>